<dbReference type="PROSITE" id="PS01067">
    <property type="entry name" value="SECE_SEC61G"/>
    <property type="match status" value="1"/>
</dbReference>
<dbReference type="PANTHER" id="PTHR12309">
    <property type="entry name" value="SEC61 GAMMA SUBUNIT"/>
    <property type="match status" value="1"/>
</dbReference>
<keyword evidence="8" id="KW-0811">Translocation</keyword>
<organism evidence="11 12">
    <name type="scientific">Immersiella caudata</name>
    <dbReference type="NCBI Taxonomy" id="314043"/>
    <lineage>
        <taxon>Eukaryota</taxon>
        <taxon>Fungi</taxon>
        <taxon>Dikarya</taxon>
        <taxon>Ascomycota</taxon>
        <taxon>Pezizomycotina</taxon>
        <taxon>Sordariomycetes</taxon>
        <taxon>Sordariomycetidae</taxon>
        <taxon>Sordariales</taxon>
        <taxon>Lasiosphaeriaceae</taxon>
        <taxon>Immersiella</taxon>
    </lineage>
</organism>
<dbReference type="GO" id="GO:0005789">
    <property type="term" value="C:endoplasmic reticulum membrane"/>
    <property type="evidence" value="ECO:0007669"/>
    <property type="project" value="UniProtKB-SubCell"/>
</dbReference>
<comment type="caution">
    <text evidence="11">The sequence shown here is derived from an EMBL/GenBank/DDBJ whole genome shotgun (WGS) entry which is preliminary data.</text>
</comment>
<keyword evidence="6" id="KW-0653">Protein transport</keyword>
<protein>
    <submittedName>
        <fullName evidence="11">Uncharacterized protein</fullName>
    </submittedName>
</protein>
<keyword evidence="12" id="KW-1185">Reference proteome</keyword>
<dbReference type="InterPro" id="IPR008158">
    <property type="entry name" value="Translocase_Sec61-g"/>
</dbReference>
<evidence type="ECO:0000256" key="10">
    <source>
        <dbReference type="SAM" id="Phobius"/>
    </source>
</evidence>
<keyword evidence="3" id="KW-0813">Transport</keyword>
<dbReference type="GO" id="GO:0006605">
    <property type="term" value="P:protein targeting"/>
    <property type="evidence" value="ECO:0007669"/>
    <property type="project" value="InterPro"/>
</dbReference>
<dbReference type="AlphaFoldDB" id="A0AA39X4G8"/>
<evidence type="ECO:0000256" key="9">
    <source>
        <dbReference type="ARBA" id="ARBA00023136"/>
    </source>
</evidence>
<dbReference type="Pfam" id="PF00584">
    <property type="entry name" value="SecE"/>
    <property type="match status" value="1"/>
</dbReference>
<keyword evidence="4 10" id="KW-0812">Transmembrane</keyword>
<evidence type="ECO:0000256" key="2">
    <source>
        <dbReference type="ARBA" id="ARBA00008274"/>
    </source>
</evidence>
<dbReference type="GO" id="GO:0006886">
    <property type="term" value="P:intracellular protein transport"/>
    <property type="evidence" value="ECO:0007669"/>
    <property type="project" value="InterPro"/>
</dbReference>
<reference evidence="11" key="1">
    <citation type="submission" date="2023-06" db="EMBL/GenBank/DDBJ databases">
        <title>Genome-scale phylogeny and comparative genomics of the fungal order Sordariales.</title>
        <authorList>
            <consortium name="Lawrence Berkeley National Laboratory"/>
            <person name="Hensen N."/>
            <person name="Bonometti L."/>
            <person name="Westerberg I."/>
            <person name="Brannstrom I.O."/>
            <person name="Guillou S."/>
            <person name="Cros-Aarteil S."/>
            <person name="Calhoun S."/>
            <person name="Haridas S."/>
            <person name="Kuo A."/>
            <person name="Mondo S."/>
            <person name="Pangilinan J."/>
            <person name="Riley R."/>
            <person name="Labutti K."/>
            <person name="Andreopoulos B."/>
            <person name="Lipzen A."/>
            <person name="Chen C."/>
            <person name="Yanf M."/>
            <person name="Daum C."/>
            <person name="Ng V."/>
            <person name="Clum A."/>
            <person name="Steindorff A."/>
            <person name="Ohm R."/>
            <person name="Martin F."/>
            <person name="Silar P."/>
            <person name="Natvig D."/>
            <person name="Lalanne C."/>
            <person name="Gautier V."/>
            <person name="Ament-Velasquez S.L."/>
            <person name="Kruys A."/>
            <person name="Hutchinson M.I."/>
            <person name="Powell A.J."/>
            <person name="Barry K."/>
            <person name="Miller A.N."/>
            <person name="Grigoriev I.V."/>
            <person name="Debuchy R."/>
            <person name="Gladieux P."/>
            <person name="Thoren M.H."/>
            <person name="Johannesson H."/>
        </authorList>
    </citation>
    <scope>NUCLEOTIDE SEQUENCE</scope>
    <source>
        <strain evidence="11">CBS 606.72</strain>
    </source>
</reference>
<dbReference type="SUPFAM" id="SSF103456">
    <property type="entry name" value="Preprotein translocase SecE subunit"/>
    <property type="match status" value="1"/>
</dbReference>
<evidence type="ECO:0000256" key="7">
    <source>
        <dbReference type="ARBA" id="ARBA00022989"/>
    </source>
</evidence>
<gene>
    <name evidence="11" type="ORF">B0T14DRAFT_423404</name>
</gene>
<evidence type="ECO:0000256" key="6">
    <source>
        <dbReference type="ARBA" id="ARBA00022927"/>
    </source>
</evidence>
<proteinExistence type="inferred from homology"/>
<keyword evidence="5" id="KW-0256">Endoplasmic reticulum</keyword>
<comment type="subcellular location">
    <subcellularLocation>
        <location evidence="1">Endoplasmic reticulum membrane</location>
        <topology evidence="1">Single-pass membrane protein</topology>
    </subcellularLocation>
</comment>
<keyword evidence="7 10" id="KW-1133">Transmembrane helix</keyword>
<evidence type="ECO:0000256" key="1">
    <source>
        <dbReference type="ARBA" id="ARBA00004389"/>
    </source>
</evidence>
<dbReference type="InterPro" id="IPR023391">
    <property type="entry name" value="Prot_translocase_SecE_dom_sf"/>
</dbReference>
<name>A0AA39X4G8_9PEZI</name>
<evidence type="ECO:0000256" key="8">
    <source>
        <dbReference type="ARBA" id="ARBA00023010"/>
    </source>
</evidence>
<dbReference type="Gene3D" id="1.20.5.820">
    <property type="entry name" value="Preprotein translocase SecE subunit"/>
    <property type="match status" value="1"/>
</dbReference>
<dbReference type="HAMAP" id="MF_00422">
    <property type="entry name" value="SecE"/>
    <property type="match status" value="1"/>
</dbReference>
<evidence type="ECO:0000313" key="11">
    <source>
        <dbReference type="EMBL" id="KAK0627149.1"/>
    </source>
</evidence>
<keyword evidence="9 10" id="KW-0472">Membrane</keyword>
<dbReference type="InterPro" id="IPR001901">
    <property type="entry name" value="Translocase_SecE/Sec61-g"/>
</dbReference>
<evidence type="ECO:0000256" key="5">
    <source>
        <dbReference type="ARBA" id="ARBA00022824"/>
    </source>
</evidence>
<evidence type="ECO:0000256" key="4">
    <source>
        <dbReference type="ARBA" id="ARBA00022692"/>
    </source>
</evidence>
<dbReference type="GO" id="GO:0008320">
    <property type="term" value="F:protein transmembrane transporter activity"/>
    <property type="evidence" value="ECO:0007669"/>
    <property type="project" value="InterPro"/>
</dbReference>
<feature type="transmembrane region" description="Helical" evidence="10">
    <location>
        <begin position="34"/>
        <end position="55"/>
    </location>
</feature>
<dbReference type="EMBL" id="JAULSU010000002">
    <property type="protein sequence ID" value="KAK0627149.1"/>
    <property type="molecule type" value="Genomic_DNA"/>
</dbReference>
<evidence type="ECO:0000313" key="12">
    <source>
        <dbReference type="Proteomes" id="UP001175000"/>
    </source>
</evidence>
<dbReference type="Proteomes" id="UP001175000">
    <property type="component" value="Unassembled WGS sequence"/>
</dbReference>
<evidence type="ECO:0000256" key="3">
    <source>
        <dbReference type="ARBA" id="ARBA00022448"/>
    </source>
</evidence>
<dbReference type="NCBIfam" id="TIGR00327">
    <property type="entry name" value="secE_euk_arch"/>
    <property type="match status" value="1"/>
</dbReference>
<sequence length="70" mass="7779">MSDQVQEILDVPREFLRDGIQFINKSQKPDRREFIKISQAVGVGFLIMGAVGYVVKLIHIPLNNVLVGGA</sequence>
<accession>A0AA39X4G8</accession>
<comment type="similarity">
    <text evidence="2">Belongs to the SecE/SEC61-gamma family.</text>
</comment>